<gene>
    <name evidence="1" type="ORF">NB231_09703</name>
</gene>
<organism evidence="1 2">
    <name type="scientific">Nitrococcus mobilis Nb-231</name>
    <dbReference type="NCBI Taxonomy" id="314278"/>
    <lineage>
        <taxon>Bacteria</taxon>
        <taxon>Pseudomonadati</taxon>
        <taxon>Pseudomonadota</taxon>
        <taxon>Gammaproteobacteria</taxon>
        <taxon>Chromatiales</taxon>
        <taxon>Ectothiorhodospiraceae</taxon>
        <taxon>Nitrococcus</taxon>
    </lineage>
</organism>
<name>A4BNB8_9GAMM</name>
<proteinExistence type="predicted"/>
<dbReference type="GO" id="GO:0005975">
    <property type="term" value="P:carbohydrate metabolic process"/>
    <property type="evidence" value="ECO:0007669"/>
    <property type="project" value="InterPro"/>
</dbReference>
<sequence length="218" mass="23247">MTGREDPSQLPVHHRKVIESLQATPDGLDAGLAVALTPEKAAELSNQAHSLAQAGLIAGLGVGLGAGADQQRLPLIVLEVHAGRGVGLLATLLGQMEDPPGDHQIDRKAALQALRTAKLALFAAALEATLRWWHEWSARCDVRGEYHEPVVRSLITLKALTDSETGGMVAAPTTSLPEQLGGERRLPERELDWLSGYEGSRPVRIGNGAHTQTLILLP</sequence>
<accession>A4BNB8</accession>
<dbReference type="Proteomes" id="UP000003374">
    <property type="component" value="Unassembled WGS sequence"/>
</dbReference>
<dbReference type="SUPFAM" id="SSF48208">
    <property type="entry name" value="Six-hairpin glycosidases"/>
    <property type="match status" value="1"/>
</dbReference>
<evidence type="ECO:0000313" key="1">
    <source>
        <dbReference type="EMBL" id="EAR22717.1"/>
    </source>
</evidence>
<evidence type="ECO:0000313" key="2">
    <source>
        <dbReference type="Proteomes" id="UP000003374"/>
    </source>
</evidence>
<dbReference type="EMBL" id="AAOF01000002">
    <property type="protein sequence ID" value="EAR22717.1"/>
    <property type="molecule type" value="Genomic_DNA"/>
</dbReference>
<dbReference type="STRING" id="314278.NB231_09703"/>
<reference evidence="1 2" key="1">
    <citation type="submission" date="2006-02" db="EMBL/GenBank/DDBJ databases">
        <authorList>
            <person name="Waterbury J."/>
            <person name="Ferriera S."/>
            <person name="Johnson J."/>
            <person name="Kravitz S."/>
            <person name="Halpern A."/>
            <person name="Remington K."/>
            <person name="Beeson K."/>
            <person name="Tran B."/>
            <person name="Rogers Y.-H."/>
            <person name="Friedman R."/>
            <person name="Venter J.C."/>
        </authorList>
    </citation>
    <scope>NUCLEOTIDE SEQUENCE [LARGE SCALE GENOMIC DNA]</scope>
    <source>
        <strain evidence="1 2">Nb-231</strain>
    </source>
</reference>
<dbReference type="InterPro" id="IPR012341">
    <property type="entry name" value="6hp_glycosidase-like_sf"/>
</dbReference>
<dbReference type="HOGENOM" id="CLU_1265841_0_0_6"/>
<dbReference type="eggNOG" id="COG3387">
    <property type="taxonomic scope" value="Bacteria"/>
</dbReference>
<dbReference type="AlphaFoldDB" id="A4BNB8"/>
<dbReference type="InterPro" id="IPR008928">
    <property type="entry name" value="6-hairpin_glycosidase_sf"/>
</dbReference>
<keyword evidence="2" id="KW-1185">Reference proteome</keyword>
<protein>
    <submittedName>
        <fullName evidence="1">Uncharacterized protein</fullName>
    </submittedName>
</protein>
<dbReference type="Gene3D" id="1.50.10.10">
    <property type="match status" value="1"/>
</dbReference>
<comment type="caution">
    <text evidence="1">The sequence shown here is derived from an EMBL/GenBank/DDBJ whole genome shotgun (WGS) entry which is preliminary data.</text>
</comment>